<dbReference type="EMBL" id="JAWONS010000329">
    <property type="protein sequence ID" value="MDW2800683.1"/>
    <property type="molecule type" value="Genomic_DNA"/>
</dbReference>
<name>A0ABU4GUQ9_9CLOT</name>
<dbReference type="SMART" id="SM00347">
    <property type="entry name" value="HTH_MARR"/>
    <property type="match status" value="1"/>
</dbReference>
<keyword evidence="2" id="KW-0238">DNA-binding</keyword>
<dbReference type="Pfam" id="PF01047">
    <property type="entry name" value="MarR"/>
    <property type="match status" value="1"/>
</dbReference>
<reference evidence="5 6" key="1">
    <citation type="submission" date="2023-10" db="EMBL/GenBank/DDBJ databases">
        <title>A novel Glycoside Hydrolase 43-Like Enzyme from Clostrdium boliviensis is an Endo-xylanase, and a Candidate for Xylooligosaccharides Production from Different Xylan Substrates.</title>
        <authorList>
            <person name="Alvarez M.T."/>
            <person name="Rocabado-Villegas L.R."/>
            <person name="Salas-Veizaga D.M."/>
            <person name="Linares-Pasten J.A."/>
            <person name="Gudmundsdottir E.E."/>
            <person name="Hreggvidsson G.O."/>
            <person name="Adlercreutz P."/>
            <person name="Nordberg Karlsson E."/>
        </authorList>
    </citation>
    <scope>NUCLEOTIDE SEQUENCE [LARGE SCALE GENOMIC DNA]</scope>
    <source>
        <strain evidence="5 6">E-1</strain>
    </source>
</reference>
<dbReference type="Proteomes" id="UP001276854">
    <property type="component" value="Unassembled WGS sequence"/>
</dbReference>
<comment type="caution">
    <text evidence="5">The sequence shown here is derived from an EMBL/GenBank/DDBJ whole genome shotgun (WGS) entry which is preliminary data.</text>
</comment>
<keyword evidence="6" id="KW-1185">Reference proteome</keyword>
<proteinExistence type="predicted"/>
<dbReference type="PROSITE" id="PS50995">
    <property type="entry name" value="HTH_MARR_2"/>
    <property type="match status" value="1"/>
</dbReference>
<dbReference type="PRINTS" id="PR00598">
    <property type="entry name" value="HTHMARR"/>
</dbReference>
<evidence type="ECO:0000256" key="1">
    <source>
        <dbReference type="ARBA" id="ARBA00023015"/>
    </source>
</evidence>
<accession>A0ABU4GUQ9</accession>
<keyword evidence="1" id="KW-0805">Transcription regulation</keyword>
<dbReference type="PANTHER" id="PTHR42756:SF2">
    <property type="entry name" value="MARR FAMILY REGULATORY PROTEIN"/>
    <property type="match status" value="1"/>
</dbReference>
<evidence type="ECO:0000256" key="3">
    <source>
        <dbReference type="ARBA" id="ARBA00023163"/>
    </source>
</evidence>
<evidence type="ECO:0000256" key="2">
    <source>
        <dbReference type="ARBA" id="ARBA00023125"/>
    </source>
</evidence>
<dbReference type="InterPro" id="IPR000835">
    <property type="entry name" value="HTH_MarR-typ"/>
</dbReference>
<protein>
    <submittedName>
        <fullName evidence="5">MarR family transcriptional regulator</fullName>
    </submittedName>
</protein>
<evidence type="ECO:0000313" key="6">
    <source>
        <dbReference type="Proteomes" id="UP001276854"/>
    </source>
</evidence>
<dbReference type="RefSeq" id="WP_318066844.1">
    <property type="nucleotide sequence ID" value="NZ_JAWONS010000329.1"/>
</dbReference>
<dbReference type="InterPro" id="IPR036390">
    <property type="entry name" value="WH_DNA-bd_sf"/>
</dbReference>
<organism evidence="5 6">
    <name type="scientific">Clostridium boliviensis</name>
    <dbReference type="NCBI Taxonomy" id="318465"/>
    <lineage>
        <taxon>Bacteria</taxon>
        <taxon>Bacillati</taxon>
        <taxon>Bacillota</taxon>
        <taxon>Clostridia</taxon>
        <taxon>Eubacteriales</taxon>
        <taxon>Clostridiaceae</taxon>
        <taxon>Clostridium</taxon>
    </lineage>
</organism>
<dbReference type="SUPFAM" id="SSF46785">
    <property type="entry name" value="Winged helix' DNA-binding domain"/>
    <property type="match status" value="1"/>
</dbReference>
<feature type="domain" description="HTH marR-type" evidence="4">
    <location>
        <begin position="1"/>
        <end position="137"/>
    </location>
</feature>
<sequence>MKKENSSIGKWISIIHRQSQIYINNELKQYDINSSEYIYLVNLAIDKGVNQKYLSDLLCTDEALTTRVIRSLENKGLVLREKSTVDKRAYDVRLTEKGKELQPIIIDKLKHWTEILSIGMDKEKVDFIIYNLMLMANNAKIMNRGEPHEEN</sequence>
<dbReference type="PANTHER" id="PTHR42756">
    <property type="entry name" value="TRANSCRIPTIONAL REGULATOR, MARR"/>
    <property type="match status" value="1"/>
</dbReference>
<evidence type="ECO:0000259" key="4">
    <source>
        <dbReference type="PROSITE" id="PS50995"/>
    </source>
</evidence>
<gene>
    <name evidence="5" type="ORF">RZO55_24235</name>
</gene>
<dbReference type="InterPro" id="IPR036388">
    <property type="entry name" value="WH-like_DNA-bd_sf"/>
</dbReference>
<dbReference type="Gene3D" id="1.10.10.10">
    <property type="entry name" value="Winged helix-like DNA-binding domain superfamily/Winged helix DNA-binding domain"/>
    <property type="match status" value="1"/>
</dbReference>
<keyword evidence="3" id="KW-0804">Transcription</keyword>
<evidence type="ECO:0000313" key="5">
    <source>
        <dbReference type="EMBL" id="MDW2800683.1"/>
    </source>
</evidence>